<protein>
    <submittedName>
        <fullName evidence="1">Uncharacterized protein</fullName>
    </submittedName>
</protein>
<proteinExistence type="predicted"/>
<dbReference type="EMBL" id="VSSQ01003357">
    <property type="protein sequence ID" value="MPM20314.1"/>
    <property type="molecule type" value="Genomic_DNA"/>
</dbReference>
<evidence type="ECO:0000313" key="1">
    <source>
        <dbReference type="EMBL" id="MPM20314.1"/>
    </source>
</evidence>
<reference evidence="1" key="1">
    <citation type="submission" date="2019-08" db="EMBL/GenBank/DDBJ databases">
        <authorList>
            <person name="Kucharzyk K."/>
            <person name="Murdoch R.W."/>
            <person name="Higgins S."/>
            <person name="Loffler F."/>
        </authorList>
    </citation>
    <scope>NUCLEOTIDE SEQUENCE</scope>
</reference>
<gene>
    <name evidence="1" type="ORF">SDC9_66743</name>
</gene>
<sequence>MSRCVRIASSLALAVVFLSSCATTRAPKVPYFDFQAMGEEGVIVVTVDAVKEQEMVALAFSDLEEFARRAERVSLSLKPSTSAYPLEMESIEAYGVVKGDYPKFLINTGMMYASELGRQTTKDGLSYFSQKEGPVSLHAPKNDTLLFTNASYEKAYERFASKQTLIDLETALSMADASIAVYALEPKTFFDLGLDLPETVITQAKVMLLLINQNENGQYTLDAFITMDTPKLANTLSQMVRTGYLARLKREKVPYKISDLMKMFLIEDDLVTIKHMDLGEEQMALLRKSLTGLL</sequence>
<name>A0A644Y2E3_9ZZZZ</name>
<organism evidence="1">
    <name type="scientific">bioreactor metagenome</name>
    <dbReference type="NCBI Taxonomy" id="1076179"/>
    <lineage>
        <taxon>unclassified sequences</taxon>
        <taxon>metagenomes</taxon>
        <taxon>ecological metagenomes</taxon>
    </lineage>
</organism>
<dbReference type="PROSITE" id="PS51257">
    <property type="entry name" value="PROKAR_LIPOPROTEIN"/>
    <property type="match status" value="1"/>
</dbReference>
<comment type="caution">
    <text evidence="1">The sequence shown here is derived from an EMBL/GenBank/DDBJ whole genome shotgun (WGS) entry which is preliminary data.</text>
</comment>
<accession>A0A644Y2E3</accession>
<dbReference type="AlphaFoldDB" id="A0A644Y2E3"/>